<comment type="similarity">
    <text evidence="2 4">Belongs to the cytochrome P450 family.</text>
</comment>
<gene>
    <name evidence="5" type="ORF">D5H78_14880</name>
</gene>
<dbReference type="SUPFAM" id="SSF48264">
    <property type="entry name" value="Cytochrome P450"/>
    <property type="match status" value="1"/>
</dbReference>
<dbReference type="PROSITE" id="PS00086">
    <property type="entry name" value="CYTOCHROME_P450"/>
    <property type="match status" value="1"/>
</dbReference>
<keyword evidence="3 4" id="KW-0479">Metal-binding</keyword>
<dbReference type="InterPro" id="IPR036396">
    <property type="entry name" value="Cyt_P450_sf"/>
</dbReference>
<keyword evidence="3 4" id="KW-0408">Iron</keyword>
<keyword evidence="4" id="KW-0503">Monooxygenase</keyword>
<dbReference type="PANTHER" id="PTHR24305">
    <property type="entry name" value="CYTOCHROME P450"/>
    <property type="match status" value="1"/>
</dbReference>
<evidence type="ECO:0000313" key="5">
    <source>
        <dbReference type="EMBL" id="RJK94268.1"/>
    </source>
</evidence>
<name>A0A3A3YYR1_9ACTN</name>
<proteinExistence type="inferred from homology"/>
<evidence type="ECO:0000256" key="2">
    <source>
        <dbReference type="ARBA" id="ARBA00010617"/>
    </source>
</evidence>
<dbReference type="PRINTS" id="PR00385">
    <property type="entry name" value="P450"/>
</dbReference>
<evidence type="ECO:0000256" key="3">
    <source>
        <dbReference type="PIRSR" id="PIRSR602401-1"/>
    </source>
</evidence>
<comment type="caution">
    <text evidence="5">The sequence shown here is derived from an EMBL/GenBank/DDBJ whole genome shotgun (WGS) entry which is preliminary data.</text>
</comment>
<feature type="binding site" description="axial binding residue" evidence="3">
    <location>
        <position position="407"/>
    </location>
    <ligand>
        <name>heme</name>
        <dbReference type="ChEBI" id="CHEBI:30413"/>
    </ligand>
    <ligandPart>
        <name>Fe</name>
        <dbReference type="ChEBI" id="CHEBI:18248"/>
    </ligandPart>
</feature>
<dbReference type="GO" id="GO:0005506">
    <property type="term" value="F:iron ion binding"/>
    <property type="evidence" value="ECO:0007669"/>
    <property type="project" value="InterPro"/>
</dbReference>
<dbReference type="Gene3D" id="1.10.630.10">
    <property type="entry name" value="Cytochrome P450"/>
    <property type="match status" value="1"/>
</dbReference>
<dbReference type="Pfam" id="PF00067">
    <property type="entry name" value="p450"/>
    <property type="match status" value="1"/>
</dbReference>
<reference evidence="5 6" key="1">
    <citation type="submission" date="2018-09" db="EMBL/GenBank/DDBJ databases">
        <title>YIM 75000 draft genome.</title>
        <authorList>
            <person name="Tang S."/>
            <person name="Feng Y."/>
        </authorList>
    </citation>
    <scope>NUCLEOTIDE SEQUENCE [LARGE SCALE GENOMIC DNA]</scope>
    <source>
        <strain evidence="5 6">YIM 75000</strain>
    </source>
</reference>
<sequence>MPAGVQPVPTLRGAPVLGAAPALRRDVLGTLERAHREHGAVVRLVAGPPGWRHVLHGVFSPEGVEQVLVDGAGRTSKRSSGYEELRAVLGDGVLTSEGERWRRQRRAVAPALTRRRTTGPYAAAAVEEAQRVAAEWEGPAASGRPVDVHRAMVGFTARFVGRVLLGADVADAVPRLMAVAPDFNREVLRRGQQPHPVPRSWPTPANRRLAAAVAEQRDVVDGLLAQRLARGADGDGGGGEDLLGLLLQGRARGGEDLDDRELADQVLVFLLAGHETTATALALALVELARSPRWQGALQDEVDAVLGDRPPGGADLPRLVLAERVVREVLRLYPSAPAVPRLAPEGLRVCGHDLPPGATVVVSPWVVHRDPALWPHPLRFDPSRFEAALPGGHRCAWFPFGAGPRACVGMQLALAEAVLALATLLRRYRLSTHLDAVPLVAGIALRPDGPLPVRVHRR</sequence>
<evidence type="ECO:0000256" key="4">
    <source>
        <dbReference type="RuleBase" id="RU000461"/>
    </source>
</evidence>
<dbReference type="GO" id="GO:0016705">
    <property type="term" value="F:oxidoreductase activity, acting on paired donors, with incorporation or reduction of molecular oxygen"/>
    <property type="evidence" value="ECO:0007669"/>
    <property type="project" value="InterPro"/>
</dbReference>
<comment type="cofactor">
    <cofactor evidence="1 3">
        <name>heme</name>
        <dbReference type="ChEBI" id="CHEBI:30413"/>
    </cofactor>
</comment>
<dbReference type="GO" id="GO:0004497">
    <property type="term" value="F:monooxygenase activity"/>
    <property type="evidence" value="ECO:0007669"/>
    <property type="project" value="UniProtKB-KW"/>
</dbReference>
<keyword evidence="3 4" id="KW-0349">Heme</keyword>
<keyword evidence="4" id="KW-0560">Oxidoreductase</keyword>
<evidence type="ECO:0000256" key="1">
    <source>
        <dbReference type="ARBA" id="ARBA00001971"/>
    </source>
</evidence>
<dbReference type="InterPro" id="IPR002401">
    <property type="entry name" value="Cyt_P450_E_grp-I"/>
</dbReference>
<dbReference type="PANTHER" id="PTHR24305:SF166">
    <property type="entry name" value="CYTOCHROME P450 12A4, MITOCHONDRIAL-RELATED"/>
    <property type="match status" value="1"/>
</dbReference>
<dbReference type="GO" id="GO:0020037">
    <property type="term" value="F:heme binding"/>
    <property type="evidence" value="ECO:0007669"/>
    <property type="project" value="InterPro"/>
</dbReference>
<keyword evidence="6" id="KW-1185">Reference proteome</keyword>
<dbReference type="InterPro" id="IPR017972">
    <property type="entry name" value="Cyt_P450_CS"/>
</dbReference>
<dbReference type="PRINTS" id="PR00463">
    <property type="entry name" value="EP450I"/>
</dbReference>
<dbReference type="EMBL" id="QZEZ01000007">
    <property type="protein sequence ID" value="RJK94268.1"/>
    <property type="molecule type" value="Genomic_DNA"/>
</dbReference>
<dbReference type="InterPro" id="IPR001128">
    <property type="entry name" value="Cyt_P450"/>
</dbReference>
<dbReference type="InterPro" id="IPR050121">
    <property type="entry name" value="Cytochrome_P450_monoxygenase"/>
</dbReference>
<dbReference type="Proteomes" id="UP000265614">
    <property type="component" value="Unassembled WGS sequence"/>
</dbReference>
<organism evidence="5 6">
    <name type="scientific">Vallicoccus soli</name>
    <dbReference type="NCBI Taxonomy" id="2339232"/>
    <lineage>
        <taxon>Bacteria</taxon>
        <taxon>Bacillati</taxon>
        <taxon>Actinomycetota</taxon>
        <taxon>Actinomycetes</taxon>
        <taxon>Motilibacterales</taxon>
        <taxon>Vallicoccaceae</taxon>
        <taxon>Vallicoccus</taxon>
    </lineage>
</organism>
<dbReference type="RefSeq" id="WP_119951277.1">
    <property type="nucleotide sequence ID" value="NZ_QZEZ01000007.1"/>
</dbReference>
<dbReference type="OrthoDB" id="4746309at2"/>
<dbReference type="AlphaFoldDB" id="A0A3A3YYR1"/>
<accession>A0A3A3YYR1</accession>
<protein>
    <submittedName>
        <fullName evidence="5">Cytochrome P450</fullName>
    </submittedName>
</protein>
<evidence type="ECO:0000313" key="6">
    <source>
        <dbReference type="Proteomes" id="UP000265614"/>
    </source>
</evidence>